<sequence length="121" mass="13546">MPIYEFCCLECGEVFETLQRLGDSPPVCPLCQSGRVEKLISAPGAVIDRGASVRQRETSILRRAGEYLRDGKVAEARRFLKEAQEHVRTDSIKRLSDRLQQQPRGGYLVSKPAAVITKKKS</sequence>
<name>A0A6G7PUU5_9BACT</name>
<dbReference type="RefSeq" id="WP_166031669.1">
    <property type="nucleotide sequence ID" value="NZ_CP048877.1"/>
</dbReference>
<evidence type="ECO:0000313" key="2">
    <source>
        <dbReference type="EMBL" id="QIJ71449.1"/>
    </source>
</evidence>
<keyword evidence="3" id="KW-1185">Reference proteome</keyword>
<evidence type="ECO:0000259" key="1">
    <source>
        <dbReference type="SMART" id="SM00834"/>
    </source>
</evidence>
<dbReference type="SMART" id="SM00834">
    <property type="entry name" value="CxxC_CXXC_SSSS"/>
    <property type="match status" value="1"/>
</dbReference>
<protein>
    <submittedName>
        <fullName evidence="2">Zinc ribbon domain-containing protein</fullName>
    </submittedName>
</protein>
<organism evidence="2 3">
    <name type="scientific">Thermosulfuriphilus ammonigenes</name>
    <dbReference type="NCBI Taxonomy" id="1936021"/>
    <lineage>
        <taxon>Bacteria</taxon>
        <taxon>Pseudomonadati</taxon>
        <taxon>Thermodesulfobacteriota</taxon>
        <taxon>Thermodesulfobacteria</taxon>
        <taxon>Thermodesulfobacteriales</taxon>
        <taxon>Thermodesulfobacteriaceae</taxon>
        <taxon>Thermosulfuriphilus</taxon>
    </lineage>
</organism>
<dbReference type="EMBL" id="CP048877">
    <property type="protein sequence ID" value="QIJ71449.1"/>
    <property type="molecule type" value="Genomic_DNA"/>
</dbReference>
<dbReference type="Proteomes" id="UP000502179">
    <property type="component" value="Chromosome"/>
</dbReference>
<dbReference type="Pfam" id="PF09723">
    <property type="entry name" value="Zn_ribbon_8"/>
    <property type="match status" value="1"/>
</dbReference>
<accession>A0A6G7PUU5</accession>
<dbReference type="AlphaFoldDB" id="A0A6G7PUU5"/>
<dbReference type="KEGG" id="tav:G4V39_03790"/>
<gene>
    <name evidence="2" type="ORF">G4V39_03790</name>
</gene>
<dbReference type="InterPro" id="IPR013429">
    <property type="entry name" value="Regulatory_FmdB_Zinc_ribbon"/>
</dbReference>
<feature type="domain" description="Putative regulatory protein FmdB zinc ribbon" evidence="1">
    <location>
        <begin position="1"/>
        <end position="41"/>
    </location>
</feature>
<dbReference type="NCBIfam" id="TIGR02605">
    <property type="entry name" value="CxxC_CxxC_SSSS"/>
    <property type="match status" value="1"/>
</dbReference>
<proteinExistence type="predicted"/>
<evidence type="ECO:0000313" key="3">
    <source>
        <dbReference type="Proteomes" id="UP000502179"/>
    </source>
</evidence>
<reference evidence="2 3" key="1">
    <citation type="submission" date="2020-02" db="EMBL/GenBank/DDBJ databases">
        <title>Genome analysis of Thermosulfuriphilus ammonigenes ST65T, an anaerobic thermophilic chemolithoautotrophic bacterium isolated from a deep-sea hydrothermal vent.</title>
        <authorList>
            <person name="Slobodkina G."/>
            <person name="Allioux M."/>
            <person name="Merkel A."/>
            <person name="Alain K."/>
            <person name="Jebbar M."/>
            <person name="Slobodkin A."/>
        </authorList>
    </citation>
    <scope>NUCLEOTIDE SEQUENCE [LARGE SCALE GENOMIC DNA]</scope>
    <source>
        <strain evidence="2 3">ST65</strain>
    </source>
</reference>